<feature type="compositionally biased region" description="Basic and acidic residues" evidence="1">
    <location>
        <begin position="238"/>
        <end position="248"/>
    </location>
</feature>
<proteinExistence type="predicted"/>
<comment type="caution">
    <text evidence="2">The sequence shown here is derived from an EMBL/GenBank/DDBJ whole genome shotgun (WGS) entry which is preliminary data.</text>
</comment>
<keyword evidence="3" id="KW-1185">Reference proteome</keyword>
<dbReference type="EMBL" id="LJSK01000075">
    <property type="protein sequence ID" value="KPI87764.1"/>
    <property type="molecule type" value="Genomic_DNA"/>
</dbReference>
<reference evidence="2 3" key="1">
    <citation type="journal article" date="2015" name="PLoS Pathog.">
        <title>Leptomonas seymouri: Adaptations to the Dixenous Life Cycle Analyzed by Genome Sequencing, Transcriptome Profiling and Co-infection with Leishmania donovani.</title>
        <authorList>
            <person name="Kraeva N."/>
            <person name="Butenko A."/>
            <person name="Hlavacova J."/>
            <person name="Kostygov A."/>
            <person name="Myskova J."/>
            <person name="Grybchuk D."/>
            <person name="Lestinova T."/>
            <person name="Votypka J."/>
            <person name="Volf P."/>
            <person name="Opperdoes F."/>
            <person name="Flegontov P."/>
            <person name="Lukes J."/>
            <person name="Yurchenko V."/>
        </authorList>
    </citation>
    <scope>NUCLEOTIDE SEQUENCE [LARGE SCALE GENOMIC DNA]</scope>
    <source>
        <strain evidence="2 3">ATCC 30220</strain>
    </source>
</reference>
<dbReference type="VEuPathDB" id="TriTrypDB:Lsey_0075_0260"/>
<feature type="region of interest" description="Disordered" evidence="1">
    <location>
        <begin position="238"/>
        <end position="260"/>
    </location>
</feature>
<dbReference type="Proteomes" id="UP000038009">
    <property type="component" value="Unassembled WGS sequence"/>
</dbReference>
<name>A0A0N1PEW3_LEPSE</name>
<dbReference type="AlphaFoldDB" id="A0A0N1PEW3"/>
<organism evidence="2 3">
    <name type="scientific">Leptomonas seymouri</name>
    <dbReference type="NCBI Taxonomy" id="5684"/>
    <lineage>
        <taxon>Eukaryota</taxon>
        <taxon>Discoba</taxon>
        <taxon>Euglenozoa</taxon>
        <taxon>Kinetoplastea</taxon>
        <taxon>Metakinetoplastina</taxon>
        <taxon>Trypanosomatida</taxon>
        <taxon>Trypanosomatidae</taxon>
        <taxon>Leishmaniinae</taxon>
        <taxon>Leptomonas</taxon>
    </lineage>
</organism>
<protein>
    <submittedName>
        <fullName evidence="2">Uncharacterized protein</fullName>
    </submittedName>
</protein>
<sequence length="405" mass="45458">MSDRGGFLSLDMLRLRTTNPCCSDDRHIAIPLHSDEHLQSSSPLQFRAAPHYQSPAAVEAAVAVRVDTPRLPPSPSKGKISGGVDCSPAQTPPLQAFFSVDPHRAAATVFPAEEDALTQRRWRADAAEVDAFLTRLDLAREECAAAGLYIKAQSCVLRMEQALRLFAERLHAETDAVALRTRERMTEQYRRERLDLRKRWRDKVLSCRQDAAALIAATEQHYDAQLAKEDVAVRADLRRDCGGGDTPDKGSAGPSWPKEVPHLQMELHQYLRQRRYRDAERVRVQLQRLKRQEASDHQRGVTQRHAQRLQAINAAWTSALVEMQAAQREEVQGLVLAGRAALDELTNSHLAALQSAEDRCARLHARAREILREHKHADVVDPKATGLKLIRLSQLLWAPPSAARR</sequence>
<evidence type="ECO:0000313" key="3">
    <source>
        <dbReference type="Proteomes" id="UP000038009"/>
    </source>
</evidence>
<dbReference type="OMA" id="AMTRQHE"/>
<gene>
    <name evidence="2" type="ORF">ABL78_3173</name>
</gene>
<evidence type="ECO:0000313" key="2">
    <source>
        <dbReference type="EMBL" id="KPI87764.1"/>
    </source>
</evidence>
<accession>A0A0N1PEW3</accession>
<dbReference type="OrthoDB" id="264519at2759"/>
<evidence type="ECO:0000256" key="1">
    <source>
        <dbReference type="SAM" id="MobiDB-lite"/>
    </source>
</evidence>